<dbReference type="HOGENOM" id="CLU_043473_2_0_6"/>
<evidence type="ECO:0000313" key="1">
    <source>
        <dbReference type="EMBL" id="ABJ13158.1"/>
    </source>
</evidence>
<dbReference type="EMBL" id="CP000438">
    <property type="protein sequence ID" value="ABJ13158.1"/>
    <property type="molecule type" value="Genomic_DNA"/>
</dbReference>
<dbReference type="NCBIfam" id="TIGR01459">
    <property type="entry name" value="HAD-SF-IIA-hyp4"/>
    <property type="match status" value="1"/>
</dbReference>
<dbReference type="GO" id="GO:0016791">
    <property type="term" value="F:phosphatase activity"/>
    <property type="evidence" value="ECO:0007669"/>
    <property type="project" value="TreeGrafter"/>
</dbReference>
<dbReference type="InterPro" id="IPR006356">
    <property type="entry name" value="HAD-SF_hydro_IIA_hyp3"/>
</dbReference>
<dbReference type="PANTHER" id="PTHR19288">
    <property type="entry name" value="4-NITROPHENYLPHOSPHATASE-RELATED"/>
    <property type="match status" value="1"/>
</dbReference>
<dbReference type="KEGG" id="pau:PA14_13650"/>
<gene>
    <name evidence="1" type="ordered locus">PA14_13650</name>
</gene>
<dbReference type="NCBIfam" id="TIGR01460">
    <property type="entry name" value="HAD-SF-IIA"/>
    <property type="match status" value="1"/>
</dbReference>
<dbReference type="Pfam" id="PF13344">
    <property type="entry name" value="Hydrolase_6"/>
    <property type="match status" value="1"/>
</dbReference>
<dbReference type="RefSeq" id="WP_003137765.1">
    <property type="nucleotide sequence ID" value="NC_008463.1"/>
</dbReference>
<dbReference type="InterPro" id="IPR023214">
    <property type="entry name" value="HAD_sf"/>
</dbReference>
<name>A0A0H2ZFF2_PSEAB</name>
<reference evidence="1 2" key="1">
    <citation type="journal article" date="2006" name="Genome Biol.">
        <title>Genomic analysis reveals that Pseudomonas aeruginosa virulence is combinatorial.</title>
        <authorList>
            <person name="Lee D.G."/>
            <person name="Urbach J.M."/>
            <person name="Wu G."/>
            <person name="Liberati N.T."/>
            <person name="Feinbaum R.L."/>
            <person name="Miyata S."/>
            <person name="Diggins L.T."/>
            <person name="He J."/>
            <person name="Saucier M."/>
            <person name="Deziel E."/>
            <person name="Friedman L."/>
            <person name="Li L."/>
            <person name="Grills G."/>
            <person name="Montgomery K."/>
            <person name="Kucherlapati R."/>
            <person name="Rahme L.G."/>
            <person name="Ausubel F.M."/>
        </authorList>
    </citation>
    <scope>NUCLEOTIDE SEQUENCE [LARGE SCALE GENOMIC DNA]</scope>
    <source>
        <strain evidence="1 2">UCBPP-PA14</strain>
    </source>
</reference>
<dbReference type="SUPFAM" id="SSF56784">
    <property type="entry name" value="HAD-like"/>
    <property type="match status" value="1"/>
</dbReference>
<dbReference type="Proteomes" id="UP000000653">
    <property type="component" value="Chromosome"/>
</dbReference>
<dbReference type="InterPro" id="IPR006357">
    <property type="entry name" value="HAD-SF_hydro_IIA"/>
</dbReference>
<dbReference type="Pfam" id="PF13242">
    <property type="entry name" value="Hydrolase_like"/>
    <property type="match status" value="1"/>
</dbReference>
<dbReference type="BioCyc" id="PAER208963:G1G74-1128-MONOMER"/>
<dbReference type="PANTHER" id="PTHR19288:SF90">
    <property type="entry name" value="OS08G0542600 PROTEIN"/>
    <property type="match status" value="1"/>
</dbReference>
<accession>A0A0H2ZFF2</accession>
<organism evidence="1 2">
    <name type="scientific">Pseudomonas aeruginosa (strain UCBPP-PA14)</name>
    <dbReference type="NCBI Taxonomy" id="208963"/>
    <lineage>
        <taxon>Bacteria</taxon>
        <taxon>Pseudomonadati</taxon>
        <taxon>Pseudomonadota</taxon>
        <taxon>Gammaproteobacteria</taxon>
        <taxon>Pseudomonadales</taxon>
        <taxon>Pseudomonadaceae</taxon>
        <taxon>Pseudomonas</taxon>
    </lineage>
</organism>
<dbReference type="GO" id="GO:0005737">
    <property type="term" value="C:cytoplasm"/>
    <property type="evidence" value="ECO:0007669"/>
    <property type="project" value="TreeGrafter"/>
</dbReference>
<proteinExistence type="predicted"/>
<evidence type="ECO:0000313" key="2">
    <source>
        <dbReference type="Proteomes" id="UP000000653"/>
    </source>
</evidence>
<dbReference type="AlphaFoldDB" id="A0A0H2ZFF2"/>
<protein>
    <submittedName>
        <fullName evidence="1">Putative sugar phosphatase</fullName>
    </submittedName>
</protein>
<dbReference type="InterPro" id="IPR036412">
    <property type="entry name" value="HAD-like_sf"/>
</dbReference>
<dbReference type="Gene3D" id="3.40.50.1000">
    <property type="entry name" value="HAD superfamily/HAD-like"/>
    <property type="match status" value="2"/>
</dbReference>
<sequence>MSDAPTSPRFSAATSTRLLDHAQLETLCADYDGFLLDLWGVVMDGAEAFPGALAWLARRHAEGRPVWFLSNSSSSVVEMSAGLERLGIRRDWFAGITTSGQLTIDALLQTAEYRRGGIYLAGVGLAQQSWPAEIRERFVDDITQAALIVGVGSFPQEELEQRFAPLRGATDLPFLCANPDRVVVSGGRTVYGAGMLAELFSEEGGQVSWYGKPDPAAFRIAQRQLEARGARHILFVGDSLVTDVPGALAARIDTLWLGATGIHREALGAEFNGALDEERVRSLLHGYPIRPHFAAPGLV</sequence>